<protein>
    <recommendedName>
        <fullName evidence="1">Amine oxidase</fullName>
        <ecNumber evidence="1">1.4.3.-</ecNumber>
    </recommendedName>
</protein>
<name>A0A401Q953_SCYTO</name>
<comment type="PTM">
    <text evidence="1">Topaquinone (TPQ) is generated by copper-dependent autoxidation of a specific tyrosyl residue.</text>
</comment>
<dbReference type="InterPro" id="IPR015798">
    <property type="entry name" value="Cu_amine_oxidase_C"/>
</dbReference>
<evidence type="ECO:0000256" key="1">
    <source>
        <dbReference type="RuleBase" id="RU000672"/>
    </source>
</evidence>
<dbReference type="Pfam" id="PF01179">
    <property type="entry name" value="Cu_amine_oxid"/>
    <property type="match status" value="1"/>
</dbReference>
<reference evidence="3 4" key="1">
    <citation type="journal article" date="2018" name="Nat. Ecol. Evol.">
        <title>Shark genomes provide insights into elasmobranch evolution and the origin of vertebrates.</title>
        <authorList>
            <person name="Hara Y"/>
            <person name="Yamaguchi K"/>
            <person name="Onimaru K"/>
            <person name="Kadota M"/>
            <person name="Koyanagi M"/>
            <person name="Keeley SD"/>
            <person name="Tatsumi K"/>
            <person name="Tanaka K"/>
            <person name="Motone F"/>
            <person name="Kageyama Y"/>
            <person name="Nozu R"/>
            <person name="Adachi N"/>
            <person name="Nishimura O"/>
            <person name="Nakagawa R"/>
            <person name="Tanegashima C"/>
            <person name="Kiyatake I"/>
            <person name="Matsumoto R"/>
            <person name="Murakumo K"/>
            <person name="Nishida K"/>
            <person name="Terakita A"/>
            <person name="Kuratani S"/>
            <person name="Sato K"/>
            <person name="Hyodo S Kuraku.S."/>
        </authorList>
    </citation>
    <scope>NUCLEOTIDE SEQUENCE [LARGE SCALE GENOMIC DNA]</scope>
</reference>
<dbReference type="PANTHER" id="PTHR10638:SF4">
    <property type="entry name" value="RETINA-SPECIFIC COPPER AMINE OXIDASE"/>
    <property type="match status" value="1"/>
</dbReference>
<dbReference type="GO" id="GO:0048038">
    <property type="term" value="F:quinone binding"/>
    <property type="evidence" value="ECO:0007669"/>
    <property type="project" value="InterPro"/>
</dbReference>
<dbReference type="PROSITE" id="PS01165">
    <property type="entry name" value="COPPER_AMINE_OXID_2"/>
    <property type="match status" value="1"/>
</dbReference>
<dbReference type="AlphaFoldDB" id="A0A401Q953"/>
<dbReference type="InterPro" id="IPR049947">
    <property type="entry name" value="Cu_Am_Ox_Cu-bd"/>
</dbReference>
<keyword evidence="1" id="KW-0479">Metal-binding</keyword>
<dbReference type="InterPro" id="IPR036460">
    <property type="entry name" value="Cu_amine_oxidase_C_sf"/>
</dbReference>
<dbReference type="EC" id="1.4.3.-" evidence="1"/>
<dbReference type="STRING" id="75743.A0A401Q953"/>
<dbReference type="InterPro" id="IPR000269">
    <property type="entry name" value="Cu_amine_oxidase"/>
</dbReference>
<accession>A0A401Q953</accession>
<dbReference type="GO" id="GO:0008131">
    <property type="term" value="F:primary methylamine oxidase activity"/>
    <property type="evidence" value="ECO:0007669"/>
    <property type="project" value="InterPro"/>
</dbReference>
<dbReference type="GO" id="GO:0005507">
    <property type="term" value="F:copper ion binding"/>
    <property type="evidence" value="ECO:0007669"/>
    <property type="project" value="InterPro"/>
</dbReference>
<feature type="non-terminal residue" evidence="3">
    <location>
        <position position="1"/>
    </location>
</feature>
<gene>
    <name evidence="3" type="ORF">scyTo_0021909</name>
</gene>
<comment type="caution">
    <text evidence="3">The sequence shown here is derived from an EMBL/GenBank/DDBJ whole genome shotgun (WGS) entry which is preliminary data.</text>
</comment>
<evidence type="ECO:0000259" key="2">
    <source>
        <dbReference type="Pfam" id="PF01179"/>
    </source>
</evidence>
<dbReference type="EMBL" id="BFAA01020462">
    <property type="protein sequence ID" value="GCB81904.1"/>
    <property type="molecule type" value="Genomic_DNA"/>
</dbReference>
<proteinExistence type="inferred from homology"/>
<keyword evidence="4" id="KW-1185">Reference proteome</keyword>
<dbReference type="GO" id="GO:0005886">
    <property type="term" value="C:plasma membrane"/>
    <property type="evidence" value="ECO:0007669"/>
    <property type="project" value="TreeGrafter"/>
</dbReference>
<sequence>TSNSIETKDVEYKLKSVPWKSDQKVQVPTVKEQILDTENKAAFRVGTKMPKYLSFVNLESRNEWNHYRGYRIQVVSFNPDSVPEEIPEEKAISWQRYLLAITKYKENETRSSSIYNQNNPWEPAVYFADFINDENIINEDLVAWITAGFLHIPHAEDVPNTATAGNAVGFVLKPVNYFRNDPSIKAQDVVYINSSQSGKACKTNPMACTVEYASCVPHLPDFTYGTED</sequence>
<dbReference type="OMA" id="DGVMNFN"/>
<keyword evidence="1" id="KW-0186">Copper</keyword>
<evidence type="ECO:0000313" key="3">
    <source>
        <dbReference type="EMBL" id="GCB81904.1"/>
    </source>
</evidence>
<dbReference type="Gene3D" id="2.70.98.20">
    <property type="entry name" value="Copper amine oxidase, catalytic domain"/>
    <property type="match status" value="1"/>
</dbReference>
<evidence type="ECO:0000313" key="4">
    <source>
        <dbReference type="Proteomes" id="UP000288216"/>
    </source>
</evidence>
<dbReference type="SUPFAM" id="SSF49998">
    <property type="entry name" value="Amine oxidase catalytic domain"/>
    <property type="match status" value="1"/>
</dbReference>
<keyword evidence="1" id="KW-0560">Oxidoreductase</keyword>
<comment type="cofactor">
    <cofactor evidence="1">
        <name>Cu cation</name>
        <dbReference type="ChEBI" id="CHEBI:23378"/>
    </cofactor>
    <text evidence="1">Contains 1 topaquinone per subunit.</text>
</comment>
<dbReference type="GO" id="GO:0009308">
    <property type="term" value="P:amine metabolic process"/>
    <property type="evidence" value="ECO:0007669"/>
    <property type="project" value="UniProtKB-UniRule"/>
</dbReference>
<dbReference type="OrthoDB" id="5379943at2759"/>
<dbReference type="Proteomes" id="UP000288216">
    <property type="component" value="Unassembled WGS sequence"/>
</dbReference>
<dbReference type="PANTHER" id="PTHR10638">
    <property type="entry name" value="COPPER AMINE OXIDASE"/>
    <property type="match status" value="1"/>
</dbReference>
<feature type="domain" description="Copper amine oxidase catalytic" evidence="2">
    <location>
        <begin position="2"/>
        <end position="184"/>
    </location>
</feature>
<organism evidence="3 4">
    <name type="scientific">Scyliorhinus torazame</name>
    <name type="common">Cloudy catshark</name>
    <name type="synonym">Catulus torazame</name>
    <dbReference type="NCBI Taxonomy" id="75743"/>
    <lineage>
        <taxon>Eukaryota</taxon>
        <taxon>Metazoa</taxon>
        <taxon>Chordata</taxon>
        <taxon>Craniata</taxon>
        <taxon>Vertebrata</taxon>
        <taxon>Chondrichthyes</taxon>
        <taxon>Elasmobranchii</taxon>
        <taxon>Galeomorphii</taxon>
        <taxon>Galeoidea</taxon>
        <taxon>Carcharhiniformes</taxon>
        <taxon>Scyliorhinidae</taxon>
        <taxon>Scyliorhinus</taxon>
    </lineage>
</organism>
<keyword evidence="1" id="KW-0801">TPQ</keyword>
<comment type="similarity">
    <text evidence="1">Belongs to the copper/topaquinone oxidase family.</text>
</comment>